<accession>A0AAN8FQW2</accession>
<dbReference type="AlphaFoldDB" id="A0AAN8FQW2"/>
<protein>
    <submittedName>
        <fullName evidence="2">Uncharacterized protein</fullName>
    </submittedName>
</protein>
<evidence type="ECO:0000313" key="3">
    <source>
        <dbReference type="Proteomes" id="UP001331761"/>
    </source>
</evidence>
<reference evidence="2 3" key="1">
    <citation type="submission" date="2019-10" db="EMBL/GenBank/DDBJ databases">
        <title>Assembly and Annotation for the nematode Trichostrongylus colubriformis.</title>
        <authorList>
            <person name="Martin J."/>
        </authorList>
    </citation>
    <scope>NUCLEOTIDE SEQUENCE [LARGE SCALE GENOMIC DNA]</scope>
    <source>
        <strain evidence="2">G859</strain>
        <tissue evidence="2">Whole worm</tissue>
    </source>
</reference>
<keyword evidence="3" id="KW-1185">Reference proteome</keyword>
<sequence>MGTPESLNASPTPRIRGGFPARTSSANSLSSDTSPHRVFSTVATTALEPATRFATADLIASVLHLDFWDDTDPSTIFFSKLAYEIISSDLQLPEKVTRTIKTHLEGEESIPDIAALISTIKADPLIQENGTITVLGSLLLAFVNSGSYDSRYRVLLRHLATLLGVVWEEFEDVEDSLAGTIIEEVFVETK</sequence>
<dbReference type="EMBL" id="WIXE01013920">
    <property type="protein sequence ID" value="KAK5974695.1"/>
    <property type="molecule type" value="Genomic_DNA"/>
</dbReference>
<evidence type="ECO:0000256" key="1">
    <source>
        <dbReference type="SAM" id="MobiDB-lite"/>
    </source>
</evidence>
<name>A0AAN8FQW2_TRICO</name>
<comment type="caution">
    <text evidence="2">The sequence shown here is derived from an EMBL/GenBank/DDBJ whole genome shotgun (WGS) entry which is preliminary data.</text>
</comment>
<feature type="region of interest" description="Disordered" evidence="1">
    <location>
        <begin position="1"/>
        <end position="35"/>
    </location>
</feature>
<evidence type="ECO:0000313" key="2">
    <source>
        <dbReference type="EMBL" id="KAK5974695.1"/>
    </source>
</evidence>
<organism evidence="2 3">
    <name type="scientific">Trichostrongylus colubriformis</name>
    <name type="common">Black scour worm</name>
    <dbReference type="NCBI Taxonomy" id="6319"/>
    <lineage>
        <taxon>Eukaryota</taxon>
        <taxon>Metazoa</taxon>
        <taxon>Ecdysozoa</taxon>
        <taxon>Nematoda</taxon>
        <taxon>Chromadorea</taxon>
        <taxon>Rhabditida</taxon>
        <taxon>Rhabditina</taxon>
        <taxon>Rhabditomorpha</taxon>
        <taxon>Strongyloidea</taxon>
        <taxon>Trichostrongylidae</taxon>
        <taxon>Trichostrongylus</taxon>
    </lineage>
</organism>
<feature type="compositionally biased region" description="Low complexity" evidence="1">
    <location>
        <begin position="24"/>
        <end position="33"/>
    </location>
</feature>
<gene>
    <name evidence="2" type="ORF">GCK32_016337</name>
</gene>
<proteinExistence type="predicted"/>
<feature type="compositionally biased region" description="Polar residues" evidence="1">
    <location>
        <begin position="1"/>
        <end position="11"/>
    </location>
</feature>
<dbReference type="Proteomes" id="UP001331761">
    <property type="component" value="Unassembled WGS sequence"/>
</dbReference>